<dbReference type="PANTHER" id="PTHR43026">
    <property type="entry name" value="2-HYDROXYACID DEHYDROGENASE HOMOLOG 1-RELATED"/>
    <property type="match status" value="1"/>
</dbReference>
<protein>
    <submittedName>
        <fullName evidence="7">D-lactate dehydrogenase</fullName>
    </submittedName>
</protein>
<evidence type="ECO:0000256" key="4">
    <source>
        <dbReference type="RuleBase" id="RU003719"/>
    </source>
</evidence>
<evidence type="ECO:0000259" key="6">
    <source>
        <dbReference type="Pfam" id="PF02826"/>
    </source>
</evidence>
<dbReference type="Pfam" id="PF02826">
    <property type="entry name" value="2-Hacid_dh_C"/>
    <property type="match status" value="1"/>
</dbReference>
<dbReference type="InterPro" id="IPR029753">
    <property type="entry name" value="D-isomer_DH_CS"/>
</dbReference>
<dbReference type="SUPFAM" id="SSF52283">
    <property type="entry name" value="Formate/glycerate dehydrogenase catalytic domain-like"/>
    <property type="match status" value="1"/>
</dbReference>
<dbReference type="FunFam" id="3.40.50.720:FF:000041">
    <property type="entry name" value="D-3-phosphoglycerate dehydrogenase"/>
    <property type="match status" value="1"/>
</dbReference>
<dbReference type="SUPFAM" id="SSF51735">
    <property type="entry name" value="NAD(P)-binding Rossmann-fold domains"/>
    <property type="match status" value="1"/>
</dbReference>
<dbReference type="PROSITE" id="PS00671">
    <property type="entry name" value="D_2_HYDROXYACID_DH_3"/>
    <property type="match status" value="1"/>
</dbReference>
<evidence type="ECO:0000259" key="5">
    <source>
        <dbReference type="Pfam" id="PF00389"/>
    </source>
</evidence>
<dbReference type="AlphaFoldDB" id="A0A0R1P0E7"/>
<keyword evidence="3" id="KW-0520">NAD</keyword>
<dbReference type="Gene3D" id="3.40.50.720">
    <property type="entry name" value="NAD(P)-binding Rossmann-like Domain"/>
    <property type="match status" value="2"/>
</dbReference>
<organism evidence="7 8">
    <name type="scientific">Lentilactobacillus kisonensis DSM 19906 = JCM 15041</name>
    <dbReference type="NCBI Taxonomy" id="1423766"/>
    <lineage>
        <taxon>Bacteria</taxon>
        <taxon>Bacillati</taxon>
        <taxon>Bacillota</taxon>
        <taxon>Bacilli</taxon>
        <taxon>Lactobacillales</taxon>
        <taxon>Lactobacillaceae</taxon>
        <taxon>Lentilactobacillus</taxon>
    </lineage>
</organism>
<dbReference type="InterPro" id="IPR036291">
    <property type="entry name" value="NAD(P)-bd_dom_sf"/>
</dbReference>
<sequence length="334" mass="36474">MIMKILMYTSRPDEQQPINDWAKQNGVQVDTNTVPLSAKTVDLAKGYDGISILQHGSVGDPEVYRKLHSFGIKQIALRSTGYEIMDLKEAAKNDLVVTNVPAYSPRSVSELVLAHVMWLLRHLGEVKEREDQGDFSWKGIEAKEIHTLTVGIIGAGKIGSAVARIFNALGAKVIAADPIHRPELNDTLTYVDHETVYKTADIITMHTPLTEETHHIINAKVFKEMKPTTIFINASRGPVVDTPALVAALENKEIAAAAIDTIEGENGIVGQDLSGKPINNENLKKLLAMPNVNVSPHIGFYTEVAVQNMVEIALNDTMAIINGKPSPHQVGGRL</sequence>
<feature type="domain" description="D-isomer specific 2-hydroxyacid dehydrogenase NAD-binding" evidence="6">
    <location>
        <begin position="114"/>
        <end position="299"/>
    </location>
</feature>
<evidence type="ECO:0000313" key="7">
    <source>
        <dbReference type="EMBL" id="KRL22379.1"/>
    </source>
</evidence>
<evidence type="ECO:0000313" key="8">
    <source>
        <dbReference type="Proteomes" id="UP000051439"/>
    </source>
</evidence>
<dbReference type="InterPro" id="IPR058205">
    <property type="entry name" value="D-LDH-like"/>
</dbReference>
<dbReference type="Proteomes" id="UP000051439">
    <property type="component" value="Unassembled WGS sequence"/>
</dbReference>
<dbReference type="Pfam" id="PF00389">
    <property type="entry name" value="2-Hacid_dh"/>
    <property type="match status" value="1"/>
</dbReference>
<keyword evidence="8" id="KW-1185">Reference proteome</keyword>
<dbReference type="GO" id="GO:0008720">
    <property type="term" value="F:D-lactate dehydrogenase (NAD+) activity"/>
    <property type="evidence" value="ECO:0007669"/>
    <property type="project" value="TreeGrafter"/>
</dbReference>
<dbReference type="InterPro" id="IPR006140">
    <property type="entry name" value="D-isomer_DH_NAD-bd"/>
</dbReference>
<dbReference type="EMBL" id="AZEB01000007">
    <property type="protein sequence ID" value="KRL22379.1"/>
    <property type="molecule type" value="Genomic_DNA"/>
</dbReference>
<dbReference type="GO" id="GO:0006564">
    <property type="term" value="P:L-serine biosynthetic process"/>
    <property type="evidence" value="ECO:0007669"/>
    <property type="project" value="UniProtKB-ARBA"/>
</dbReference>
<name>A0A0R1P0E7_9LACO</name>
<accession>A0A0R1P0E7</accession>
<evidence type="ECO:0000256" key="3">
    <source>
        <dbReference type="ARBA" id="ARBA00023027"/>
    </source>
</evidence>
<evidence type="ECO:0000256" key="2">
    <source>
        <dbReference type="ARBA" id="ARBA00023002"/>
    </source>
</evidence>
<feature type="domain" description="D-isomer specific 2-hydroxyacid dehydrogenase catalytic" evidence="5">
    <location>
        <begin position="5"/>
        <end position="330"/>
    </location>
</feature>
<dbReference type="PANTHER" id="PTHR43026:SF1">
    <property type="entry name" value="2-HYDROXYACID DEHYDROGENASE HOMOLOG 1-RELATED"/>
    <property type="match status" value="1"/>
</dbReference>
<dbReference type="GO" id="GO:0051287">
    <property type="term" value="F:NAD binding"/>
    <property type="evidence" value="ECO:0007669"/>
    <property type="project" value="InterPro"/>
</dbReference>
<keyword evidence="2 4" id="KW-0560">Oxidoreductase</keyword>
<comment type="caution">
    <text evidence="7">The sequence shown here is derived from an EMBL/GenBank/DDBJ whole genome shotgun (WGS) entry which is preliminary data.</text>
</comment>
<proteinExistence type="inferred from homology"/>
<reference evidence="7 8" key="1">
    <citation type="journal article" date="2015" name="Genome Announc.">
        <title>Expanding the biotechnology potential of lactobacilli through comparative genomics of 213 strains and associated genera.</title>
        <authorList>
            <person name="Sun Z."/>
            <person name="Harris H.M."/>
            <person name="McCann A."/>
            <person name="Guo C."/>
            <person name="Argimon S."/>
            <person name="Zhang W."/>
            <person name="Yang X."/>
            <person name="Jeffery I.B."/>
            <person name="Cooney J.C."/>
            <person name="Kagawa T.F."/>
            <person name="Liu W."/>
            <person name="Song Y."/>
            <person name="Salvetti E."/>
            <person name="Wrobel A."/>
            <person name="Rasinkangas P."/>
            <person name="Parkhill J."/>
            <person name="Rea M.C."/>
            <person name="O'Sullivan O."/>
            <person name="Ritari J."/>
            <person name="Douillard F.P."/>
            <person name="Paul Ross R."/>
            <person name="Yang R."/>
            <person name="Briner A.E."/>
            <person name="Felis G.E."/>
            <person name="de Vos W.M."/>
            <person name="Barrangou R."/>
            <person name="Klaenhammer T.R."/>
            <person name="Caufield P.W."/>
            <person name="Cui Y."/>
            <person name="Zhang H."/>
            <person name="O'Toole P.W."/>
        </authorList>
    </citation>
    <scope>NUCLEOTIDE SEQUENCE [LARGE SCALE GENOMIC DNA]</scope>
    <source>
        <strain evidence="7 8">DSM 19906</strain>
    </source>
</reference>
<gene>
    <name evidence="7" type="ORF">FC98_GL002513</name>
</gene>
<dbReference type="InterPro" id="IPR006139">
    <property type="entry name" value="D-isomer_2_OHA_DH_cat_dom"/>
</dbReference>
<dbReference type="GO" id="GO:0047545">
    <property type="term" value="F:(S)-2-hydroxyglutarate dehydrogenase activity"/>
    <property type="evidence" value="ECO:0007669"/>
    <property type="project" value="UniProtKB-ARBA"/>
</dbReference>
<dbReference type="GO" id="GO:0004617">
    <property type="term" value="F:phosphoglycerate dehydrogenase activity"/>
    <property type="evidence" value="ECO:0007669"/>
    <property type="project" value="UniProtKB-ARBA"/>
</dbReference>
<comment type="similarity">
    <text evidence="1 4">Belongs to the D-isomer specific 2-hydroxyacid dehydrogenase family.</text>
</comment>
<evidence type="ECO:0000256" key="1">
    <source>
        <dbReference type="ARBA" id="ARBA00005854"/>
    </source>
</evidence>
<dbReference type="CDD" id="cd12186">
    <property type="entry name" value="LDH"/>
    <property type="match status" value="1"/>
</dbReference>
<dbReference type="PATRIC" id="fig|1423766.4.peg.2619"/>